<reference evidence="3 4" key="1">
    <citation type="submission" date="2016-11" db="EMBL/GenBank/DDBJ databases">
        <title>The macronuclear genome of Stentor coeruleus: a giant cell with tiny introns.</title>
        <authorList>
            <person name="Slabodnick M."/>
            <person name="Ruby J.G."/>
            <person name="Reiff S.B."/>
            <person name="Swart E.C."/>
            <person name="Gosai S."/>
            <person name="Prabakaran S."/>
            <person name="Witkowska E."/>
            <person name="Larue G.E."/>
            <person name="Fisher S."/>
            <person name="Freeman R.M."/>
            <person name="Gunawardena J."/>
            <person name="Chu W."/>
            <person name="Stover N.A."/>
            <person name="Gregory B.D."/>
            <person name="Nowacki M."/>
            <person name="Derisi J."/>
            <person name="Roy S.W."/>
            <person name="Marshall W.F."/>
            <person name="Sood P."/>
        </authorList>
    </citation>
    <scope>NUCLEOTIDE SEQUENCE [LARGE SCALE GENOMIC DNA]</scope>
    <source>
        <strain evidence="3">WM001</strain>
    </source>
</reference>
<comment type="caution">
    <text evidence="3">The sequence shown here is derived from an EMBL/GenBank/DDBJ whole genome shotgun (WGS) entry which is preliminary data.</text>
</comment>
<dbReference type="EMBL" id="MPUH01000231">
    <property type="protein sequence ID" value="OMJ85622.1"/>
    <property type="molecule type" value="Genomic_DNA"/>
</dbReference>
<dbReference type="Gene3D" id="1.25.40.10">
    <property type="entry name" value="Tetratricopeptide repeat domain"/>
    <property type="match status" value="1"/>
</dbReference>
<dbReference type="GO" id="GO:0005509">
    <property type="term" value="F:calcium ion binding"/>
    <property type="evidence" value="ECO:0007669"/>
    <property type="project" value="InterPro"/>
</dbReference>
<evidence type="ECO:0000256" key="1">
    <source>
        <dbReference type="SAM" id="MobiDB-lite"/>
    </source>
</evidence>
<evidence type="ECO:0000313" key="3">
    <source>
        <dbReference type="EMBL" id="OMJ85622.1"/>
    </source>
</evidence>
<accession>A0A1R2C9D7</accession>
<gene>
    <name evidence="3" type="ORF">SteCoe_13036</name>
</gene>
<dbReference type="SMART" id="SM00028">
    <property type="entry name" value="TPR"/>
    <property type="match status" value="3"/>
</dbReference>
<proteinExistence type="predicted"/>
<dbReference type="InterPro" id="IPR011990">
    <property type="entry name" value="TPR-like_helical_dom_sf"/>
</dbReference>
<feature type="domain" description="EF-hand" evidence="2">
    <location>
        <begin position="572"/>
        <end position="608"/>
    </location>
</feature>
<dbReference type="PROSITE" id="PS50096">
    <property type="entry name" value="IQ"/>
    <property type="match status" value="3"/>
</dbReference>
<dbReference type="SUPFAM" id="SSF48452">
    <property type="entry name" value="TPR-like"/>
    <property type="match status" value="1"/>
</dbReference>
<organism evidence="3 4">
    <name type="scientific">Stentor coeruleus</name>
    <dbReference type="NCBI Taxonomy" id="5963"/>
    <lineage>
        <taxon>Eukaryota</taxon>
        <taxon>Sar</taxon>
        <taxon>Alveolata</taxon>
        <taxon>Ciliophora</taxon>
        <taxon>Postciliodesmatophora</taxon>
        <taxon>Heterotrichea</taxon>
        <taxon>Heterotrichida</taxon>
        <taxon>Stentoridae</taxon>
        <taxon>Stentor</taxon>
    </lineage>
</organism>
<dbReference type="InterPro" id="IPR000048">
    <property type="entry name" value="IQ_motif_EF-hand-BS"/>
</dbReference>
<protein>
    <recommendedName>
        <fullName evidence="2">EF-hand domain-containing protein</fullName>
    </recommendedName>
</protein>
<dbReference type="PROSITE" id="PS50222">
    <property type="entry name" value="EF_HAND_2"/>
    <property type="match status" value="1"/>
</dbReference>
<dbReference type="InterPro" id="IPR019734">
    <property type="entry name" value="TPR_rpt"/>
</dbReference>
<feature type="region of interest" description="Disordered" evidence="1">
    <location>
        <begin position="282"/>
        <end position="306"/>
    </location>
</feature>
<keyword evidence="4" id="KW-1185">Reference proteome</keyword>
<dbReference type="InterPro" id="IPR002048">
    <property type="entry name" value="EF_hand_dom"/>
</dbReference>
<name>A0A1R2C9D7_9CILI</name>
<feature type="region of interest" description="Disordered" evidence="1">
    <location>
        <begin position="1310"/>
        <end position="1329"/>
    </location>
</feature>
<sequence length="1417" mass="162937">MDLEELIIDHDSTSEDFSLSSLTNKICSFFKLGEWKKALSLSKQYFTASKQNLQSTIEIYKSGCALSCRIIELKNIKLGIHIMKRLNKFIAHLDPDNFIQYQCEVLNYVACVYKQAQKPYLARKYIDRAMRIVEDFKHVLWDKSGTYLNMCAILSAAGKHNDAIVYARTAISLAREELVNLKINKDSEELKNKASVLGIAYHNYAVEEEFLGNLKAALGAYEKAVSILEKYVSGNAEMLIKFKNSCMDVKKILFRTSRPNSAKSVGSNKTFISVKSSTAFKTSKSKDQNSKKPSKQIQKKNDSQTDNDFLQFKDSCKDFLTSKKDWFNSSLSLANKSSAFKSKTQSIAPIIKTRHISDPIKADFRIENITIITTPIKGIENYRKPIFHEVSFSSTKNKILDTIEIVDEKKEFKNNKNTKIKFSAPSSKKTSFFKNEPVIIEDFDKIKTKEKNDEESGNESDKVKAILVEEAKKDELQRKMTLKRQTTLKPIGDDRATQLKKLESLICKLQAHFRGAQAREKYKLIKARKSQLLYRGAKKIQGLLSIISILRQKNQRLAILTNGFEDHKLVISEELTAQEIFERIDKNEKGIFLSKNELKDKLELVKTVKMKISDEDCEVKLLFDSKTEILIVRSTKYSNSRVYTIEKKNMTFKSRALLIRYAQDEILPFLKFVGQKLIIDKVKEVSEREFLAKGSRIMQKKEFDITANKIVTEEGYNIEFIAETPGIPGVINEVFLVEEILKSIQSLGVTSIEADPHATFLPLHYQDNHLILRQLDEKLVSCIYTSTSNINNSDYCIKVYKIQDDCITYHFQAHNPESPNVSSFSITDKDLCNIYKITNKKIKASIQTIVKKISIKSGKLLLTSASIRAPTIKDNTIPFILKFQALIRGHLARDRLKFTTPRGSLLYQEEKHINGVYLFMNFFKVEEALVVELLCPDVARSYYFMANDPKKFFSHFSRIFDLKCIAKTLCFDTNKFKIVTQIGHVEFMPCSYFSQEELKYRHNSPWPAFYPRFNIGAEYYFLAREFTSKCLIVKAIPRKYDLCPHRVFSFIEISEHVGGYKPLELLKMLRLINGNIILGDSEVNNIDRISSSGDRIVYRTCKQISGKLYQVLLSTTGEDDEEIMNFILRQGSMANKSKNFQIPVLEACEKTGFSRSYLIPMADYMIRHMLIISEDQCVLDENVPPFDINKAILKIQSIFRGYLVRKKTCKHLSMKCLARAKVKLNTSYYTILLYLHNEDYEIFAVHNIEVFTLTLQKSIIESHLNNIEKFFVSKIVPKLILKEKDNKWVLGGLKALKKIGNDLSVRRRTISSNSNSSAQTPRSFRDTVKSTSSSKNLKWRAPRLFGDDKCLVSIYEEKEKGIVEVLFMNTDRVMSLDIDKGQIENPEILAEKLEINGKKLEISENNIKHDYSEYKLF</sequence>
<evidence type="ECO:0000313" key="4">
    <source>
        <dbReference type="Proteomes" id="UP000187209"/>
    </source>
</evidence>
<dbReference type="Pfam" id="PF00612">
    <property type="entry name" value="IQ"/>
    <property type="match status" value="3"/>
</dbReference>
<evidence type="ECO:0000259" key="2">
    <source>
        <dbReference type="PROSITE" id="PS50222"/>
    </source>
</evidence>
<dbReference type="OrthoDB" id="327230at2759"/>
<dbReference type="SMART" id="SM00015">
    <property type="entry name" value="IQ"/>
    <property type="match status" value="3"/>
</dbReference>
<dbReference type="Proteomes" id="UP000187209">
    <property type="component" value="Unassembled WGS sequence"/>
</dbReference>